<reference evidence="1 2" key="1">
    <citation type="journal article" date="2011" name="PLoS Pathog.">
        <title>Endophytic Life Strategies Decoded by Genome and Transcriptome Analyses of the Mutualistic Root Symbiont Piriformospora indica.</title>
        <authorList>
            <person name="Zuccaro A."/>
            <person name="Lahrmann U."/>
            <person name="Guldener U."/>
            <person name="Langen G."/>
            <person name="Pfiffi S."/>
            <person name="Biedenkopf D."/>
            <person name="Wong P."/>
            <person name="Samans B."/>
            <person name="Grimm C."/>
            <person name="Basiewicz M."/>
            <person name="Murat C."/>
            <person name="Martin F."/>
            <person name="Kogel K.H."/>
        </authorList>
    </citation>
    <scope>NUCLEOTIDE SEQUENCE [LARGE SCALE GENOMIC DNA]</scope>
    <source>
        <strain evidence="1 2">DSM 11827</strain>
    </source>
</reference>
<dbReference type="OMA" id="TSFMLAD"/>
<comment type="caution">
    <text evidence="1">The sequence shown here is derived from an EMBL/GenBank/DDBJ whole genome shotgun (WGS) entry which is preliminary data.</text>
</comment>
<evidence type="ECO:0000313" key="1">
    <source>
        <dbReference type="EMBL" id="CCA70367.1"/>
    </source>
</evidence>
<name>G4TGB7_SERID</name>
<dbReference type="EMBL" id="CAFZ01000080">
    <property type="protein sequence ID" value="CCA70367.1"/>
    <property type="molecule type" value="Genomic_DNA"/>
</dbReference>
<protein>
    <submittedName>
        <fullName evidence="1">Uncharacterized protein</fullName>
    </submittedName>
</protein>
<proteinExistence type="predicted"/>
<dbReference type="eggNOG" id="ENOG502S6RS">
    <property type="taxonomic scope" value="Eukaryota"/>
</dbReference>
<gene>
    <name evidence="1" type="ORF">PIIN_04306</name>
</gene>
<sequence length="397" mass="45272">MGVGGIIPPNHVLLKVDRFGFSANNVTYGLLGEDPHFRYFEFHNAPNTNTTSSKTHGVIPVWGYATVVQSTHPRISVGERVFGYLGMSRYLLLPVDHDVNKYNFYVPRPHLPEDRRPYNQITRCAADPLYDPMREDELMIYRPLFWTSFWCEDWLHTTKVAKDTDGIIISSASAKTAYCLAFVLNLRRLYGKVALPAGADWTGTGGTAQPRIVGVTSKRNLEFTKSLRLYDEVFTYDQINELAKRGSRWVYVDVAGNKEFNNKVFKSFGSHIAKGVSLGMSHPSSSKENESFANSNSRLEMFFMPEWLAVRRTNTSVKEITQLQFAGWDALMRTCHQWIQIERVWWSGAAIWQDNVKEVIEAYEECVNGEIGPDRGLILSMWEKGQFDKTSQVKAKL</sequence>
<dbReference type="Proteomes" id="UP000007148">
    <property type="component" value="Unassembled WGS sequence"/>
</dbReference>
<dbReference type="AlphaFoldDB" id="G4TGB7"/>
<evidence type="ECO:0000313" key="2">
    <source>
        <dbReference type="Proteomes" id="UP000007148"/>
    </source>
</evidence>
<dbReference type="InterPro" id="IPR021276">
    <property type="entry name" value="DUF2855"/>
</dbReference>
<dbReference type="InParanoid" id="G4TGB7"/>
<accession>G4TGB7</accession>
<keyword evidence="2" id="KW-1185">Reference proteome</keyword>
<dbReference type="Pfam" id="PF11017">
    <property type="entry name" value="DUF2855"/>
    <property type="match status" value="1"/>
</dbReference>
<organism evidence="1 2">
    <name type="scientific">Serendipita indica (strain DSM 11827)</name>
    <name type="common">Root endophyte fungus</name>
    <name type="synonym">Piriformospora indica</name>
    <dbReference type="NCBI Taxonomy" id="1109443"/>
    <lineage>
        <taxon>Eukaryota</taxon>
        <taxon>Fungi</taxon>
        <taxon>Dikarya</taxon>
        <taxon>Basidiomycota</taxon>
        <taxon>Agaricomycotina</taxon>
        <taxon>Agaricomycetes</taxon>
        <taxon>Sebacinales</taxon>
        <taxon>Serendipitaceae</taxon>
        <taxon>Serendipita</taxon>
    </lineage>
</organism>
<dbReference type="HOGENOM" id="CLU_037224_1_0_1"/>
<dbReference type="OrthoDB" id="192702at2759"/>